<reference evidence="2 3" key="1">
    <citation type="submission" date="2016-10" db="EMBL/GenBank/DDBJ databases">
        <authorList>
            <person name="de Groot N.N."/>
        </authorList>
    </citation>
    <scope>NUCLEOTIDE SEQUENCE [LARGE SCALE GENOMIC DNA]</scope>
    <source>
        <strain evidence="2 3">CGMCC 4.5727</strain>
    </source>
</reference>
<evidence type="ECO:0000313" key="2">
    <source>
        <dbReference type="EMBL" id="SDL02358.1"/>
    </source>
</evidence>
<keyword evidence="3" id="KW-1185">Reference proteome</keyword>
<feature type="transmembrane region" description="Helical" evidence="1">
    <location>
        <begin position="16"/>
        <end position="34"/>
    </location>
</feature>
<keyword evidence="1" id="KW-0472">Membrane</keyword>
<name>A0A1G9GNZ3_9ACTN</name>
<accession>A0A1G9GNZ3</accession>
<evidence type="ECO:0000256" key="1">
    <source>
        <dbReference type="SAM" id="Phobius"/>
    </source>
</evidence>
<keyword evidence="1" id="KW-0812">Transmembrane</keyword>
<protein>
    <submittedName>
        <fullName evidence="2">Uncharacterized protein</fullName>
    </submittedName>
</protein>
<dbReference type="STRING" id="417292.SAMN05421806_116116"/>
<proteinExistence type="predicted"/>
<sequence length="338" mass="35685">MTNSSGRPRRRPGPKIIAPALAVVIAAVGAHLWLNTNLFAKDSVCGGMVPTASADAVFTASGRVTDGVALDASSSDRLDFTCTVDSSSFLPGSETESLRISADRERGDVAFMEGRWPSPARMSYFADGATGAVGADHGWVLLPEACTTQDGPAIVEAYAPEGSDPKKVARLLTEVANKAAQQADCASGKALTAPDSLVAAPKPQPVTGDEICGLQGLRFPGQKGQSKISEWIQDRSEHTWSCEVEEHAVFSVTQEPHLIAAMQASPAYEPQPQVAGHKVSGFDSQHVVADCSGTPTYFSMEIGQKYHDAMGQPGTPRSNAMFENFVDVAGQRFGCASR</sequence>
<keyword evidence="1" id="KW-1133">Transmembrane helix</keyword>
<dbReference type="AlphaFoldDB" id="A0A1G9GNZ3"/>
<dbReference type="Proteomes" id="UP000199155">
    <property type="component" value="Unassembled WGS sequence"/>
</dbReference>
<dbReference type="OrthoDB" id="4278171at2"/>
<dbReference type="EMBL" id="FNFF01000016">
    <property type="protein sequence ID" value="SDL02358.1"/>
    <property type="molecule type" value="Genomic_DNA"/>
</dbReference>
<dbReference type="RefSeq" id="WP_093615788.1">
    <property type="nucleotide sequence ID" value="NZ_FNFF01000016.1"/>
</dbReference>
<organism evidence="2 3">
    <name type="scientific">Streptomyces indicus</name>
    <dbReference type="NCBI Taxonomy" id="417292"/>
    <lineage>
        <taxon>Bacteria</taxon>
        <taxon>Bacillati</taxon>
        <taxon>Actinomycetota</taxon>
        <taxon>Actinomycetes</taxon>
        <taxon>Kitasatosporales</taxon>
        <taxon>Streptomycetaceae</taxon>
        <taxon>Streptomyces</taxon>
    </lineage>
</organism>
<evidence type="ECO:0000313" key="3">
    <source>
        <dbReference type="Proteomes" id="UP000199155"/>
    </source>
</evidence>
<gene>
    <name evidence="2" type="ORF">SAMN05421806_116116</name>
</gene>